<evidence type="ECO:0000256" key="3">
    <source>
        <dbReference type="ARBA" id="ARBA00022670"/>
    </source>
</evidence>
<dbReference type="PANTHER" id="PTHR11733:SF167">
    <property type="entry name" value="FI17812P1-RELATED"/>
    <property type="match status" value="1"/>
</dbReference>
<evidence type="ECO:0000256" key="6">
    <source>
        <dbReference type="ARBA" id="ARBA00022833"/>
    </source>
</evidence>
<keyword evidence="9" id="KW-0732">Signal</keyword>
<proteinExistence type="inferred from homology"/>
<name>A0A0R1SDX2_9LACO</name>
<accession>A0A0R1SDX2</accession>
<gene>
    <name evidence="12" type="ORF">FC27_GL001968</name>
</gene>
<feature type="compositionally biased region" description="Low complexity" evidence="8">
    <location>
        <begin position="27"/>
        <end position="67"/>
    </location>
</feature>
<evidence type="ECO:0000259" key="11">
    <source>
        <dbReference type="Pfam" id="PF05649"/>
    </source>
</evidence>
<dbReference type="AlphaFoldDB" id="A0A0R1SDX2"/>
<evidence type="ECO:0000256" key="9">
    <source>
        <dbReference type="SAM" id="SignalP"/>
    </source>
</evidence>
<protein>
    <submittedName>
        <fullName evidence="12">Neutral endopeptidase</fullName>
    </submittedName>
</protein>
<dbReference type="PANTHER" id="PTHR11733">
    <property type="entry name" value="ZINC METALLOPROTEASE FAMILY M13 NEPRILYSIN-RELATED"/>
    <property type="match status" value="1"/>
</dbReference>
<keyword evidence="6" id="KW-0862">Zinc</keyword>
<evidence type="ECO:0000256" key="1">
    <source>
        <dbReference type="ARBA" id="ARBA00001947"/>
    </source>
</evidence>
<feature type="domain" description="Peptidase M13 C-terminal" evidence="10">
    <location>
        <begin position="512"/>
        <end position="699"/>
    </location>
</feature>
<reference evidence="12 13" key="1">
    <citation type="journal article" date="2015" name="Genome Announc.">
        <title>Expanding the biotechnology potential of lactobacilli through comparative genomics of 213 strains and associated genera.</title>
        <authorList>
            <person name="Sun Z."/>
            <person name="Harris H.M."/>
            <person name="McCann A."/>
            <person name="Guo C."/>
            <person name="Argimon S."/>
            <person name="Zhang W."/>
            <person name="Yang X."/>
            <person name="Jeffery I.B."/>
            <person name="Cooney J.C."/>
            <person name="Kagawa T.F."/>
            <person name="Liu W."/>
            <person name="Song Y."/>
            <person name="Salvetti E."/>
            <person name="Wrobel A."/>
            <person name="Rasinkangas P."/>
            <person name="Parkhill J."/>
            <person name="Rea M.C."/>
            <person name="O'Sullivan O."/>
            <person name="Ritari J."/>
            <person name="Douillard F.P."/>
            <person name="Paul Ross R."/>
            <person name="Yang R."/>
            <person name="Briner A.E."/>
            <person name="Felis G.E."/>
            <person name="de Vos W.M."/>
            <person name="Barrangou R."/>
            <person name="Klaenhammer T.R."/>
            <person name="Caufield P.W."/>
            <person name="Cui Y."/>
            <person name="Zhang H."/>
            <person name="O'Toole P.W."/>
        </authorList>
    </citation>
    <scope>NUCLEOTIDE SEQUENCE [LARGE SCALE GENOMIC DNA]</scope>
    <source>
        <strain evidence="12 13">DSM 14857</strain>
    </source>
</reference>
<keyword evidence="4" id="KW-0479">Metal-binding</keyword>
<evidence type="ECO:0000313" key="13">
    <source>
        <dbReference type="Proteomes" id="UP000051647"/>
    </source>
</evidence>
<evidence type="ECO:0000256" key="8">
    <source>
        <dbReference type="SAM" id="MobiDB-lite"/>
    </source>
</evidence>
<feature type="region of interest" description="Disordered" evidence="8">
    <location>
        <begin position="27"/>
        <end position="75"/>
    </location>
</feature>
<keyword evidence="7" id="KW-0482">Metalloprotease</keyword>
<evidence type="ECO:0000256" key="7">
    <source>
        <dbReference type="ARBA" id="ARBA00023049"/>
    </source>
</evidence>
<dbReference type="STRING" id="1423815.FC27_GL001968"/>
<dbReference type="RefSeq" id="WP_010625248.1">
    <property type="nucleotide sequence ID" value="NZ_AZFA01000006.1"/>
</dbReference>
<comment type="cofactor">
    <cofactor evidence="1">
        <name>Zn(2+)</name>
        <dbReference type="ChEBI" id="CHEBI:29105"/>
    </cofactor>
</comment>
<dbReference type="InterPro" id="IPR018497">
    <property type="entry name" value="Peptidase_M13_C"/>
</dbReference>
<dbReference type="GO" id="GO:0005886">
    <property type="term" value="C:plasma membrane"/>
    <property type="evidence" value="ECO:0007669"/>
    <property type="project" value="TreeGrafter"/>
</dbReference>
<dbReference type="Gene3D" id="1.10.1380.10">
    <property type="entry name" value="Neutral endopeptidase , domain2"/>
    <property type="match status" value="1"/>
</dbReference>
<organism evidence="12 13">
    <name type="scientific">Companilactobacillus versmoldensis DSM 14857 = KCTC 3814</name>
    <dbReference type="NCBI Taxonomy" id="1423815"/>
    <lineage>
        <taxon>Bacteria</taxon>
        <taxon>Bacillati</taxon>
        <taxon>Bacillota</taxon>
        <taxon>Bacilli</taxon>
        <taxon>Lactobacillales</taxon>
        <taxon>Lactobacillaceae</taxon>
        <taxon>Companilactobacillus</taxon>
    </lineage>
</organism>
<dbReference type="GO" id="GO:0046872">
    <property type="term" value="F:metal ion binding"/>
    <property type="evidence" value="ECO:0007669"/>
    <property type="project" value="UniProtKB-KW"/>
</dbReference>
<evidence type="ECO:0000256" key="2">
    <source>
        <dbReference type="ARBA" id="ARBA00007357"/>
    </source>
</evidence>
<evidence type="ECO:0000256" key="4">
    <source>
        <dbReference type="ARBA" id="ARBA00022723"/>
    </source>
</evidence>
<evidence type="ECO:0000256" key="5">
    <source>
        <dbReference type="ARBA" id="ARBA00022801"/>
    </source>
</evidence>
<dbReference type="EMBL" id="AZFA01000006">
    <property type="protein sequence ID" value="KRL67377.1"/>
    <property type="molecule type" value="Genomic_DNA"/>
</dbReference>
<evidence type="ECO:0000313" key="12">
    <source>
        <dbReference type="EMBL" id="KRL67377.1"/>
    </source>
</evidence>
<feature type="chain" id="PRO_5006410510" evidence="9">
    <location>
        <begin position="30"/>
        <end position="702"/>
    </location>
</feature>
<dbReference type="InterPro" id="IPR042089">
    <property type="entry name" value="Peptidase_M13_dom_2"/>
</dbReference>
<dbReference type="Pfam" id="PF05649">
    <property type="entry name" value="Peptidase_M13_N"/>
    <property type="match status" value="1"/>
</dbReference>
<sequence length="702" mass="77805">MKLRSSIFVCTTVLTVLVGLNMETQTAQATTATSSSTTETTSQSAVTNSNQKAAATDQTSTTDQKQAGGQWGIDPTKSTAKQNLYYSVNGDWVNQTDANDSNGGVVSYQTTQGQQALKDVQQDVDDLATGTDQTNVPQINQAADYYQRYKETLDSQQADTGSLKADIEKVQNFQDYSQVNDNLTELYNEGFSLPFNLKSSTDLDDNRKSNLSFNLNASAMPYLDDNAQTKTDFTNGMTTLLGSLDIDQQTASDMVARALNFQADLTSILAQTPSNDGTNLDNLKEVDAQTFSQGQTGLNLANLLTDTYPTAETVLVPTNFDSDLYNQIFGQSNFQSFKDWLVVSQVYQNSELFGRSGQAALSLFDSDANLQASTDQSSQTKAFDAAEDYFQTEFSMYYGMKHLGSSARVEVQEMAENIRDAYETKLQKNTWLSESTKQAAINKLENIVILAGYPESIPTESDYTSVKFGDNESIYDINKQLNNYRNQVTQSDFGKGLNRNLWTKPSYEWGSTYYPTSNSITIDAAMLQAPYFSTKQTSSENYGGIGAVIGHEITHAFDGTGSQYDATGIKKDWWTDADKAAFKELSQKMLREYDGIKFDWGTINGQYSLNENMADNGGLSVALQVAKDQPNYNAREFFNTWANAWRIKVASDAESGMLMEVHAPFPIRVNVTAQNQPEFYQAYNVLPGDPMWLAPSQRVTIW</sequence>
<dbReference type="PATRIC" id="fig|1423815.3.peg.2019"/>
<dbReference type="PROSITE" id="PS51885">
    <property type="entry name" value="NEPRILYSIN"/>
    <property type="match status" value="1"/>
</dbReference>
<keyword evidence="3" id="KW-0645">Protease</keyword>
<dbReference type="Pfam" id="PF01431">
    <property type="entry name" value="Peptidase_M13"/>
    <property type="match status" value="1"/>
</dbReference>
<feature type="signal peptide" evidence="9">
    <location>
        <begin position="1"/>
        <end position="29"/>
    </location>
</feature>
<dbReference type="PRINTS" id="PR00786">
    <property type="entry name" value="NEPRILYSIN"/>
</dbReference>
<dbReference type="GO" id="GO:0016485">
    <property type="term" value="P:protein processing"/>
    <property type="evidence" value="ECO:0007669"/>
    <property type="project" value="TreeGrafter"/>
</dbReference>
<keyword evidence="13" id="KW-1185">Reference proteome</keyword>
<dbReference type="SUPFAM" id="SSF55486">
    <property type="entry name" value="Metalloproteases ('zincins'), catalytic domain"/>
    <property type="match status" value="1"/>
</dbReference>
<dbReference type="InterPro" id="IPR000718">
    <property type="entry name" value="Peptidase_M13"/>
</dbReference>
<dbReference type="eggNOG" id="COG3590">
    <property type="taxonomic scope" value="Bacteria"/>
</dbReference>
<comment type="caution">
    <text evidence="12">The sequence shown here is derived from an EMBL/GenBank/DDBJ whole genome shotgun (WGS) entry which is preliminary data.</text>
</comment>
<evidence type="ECO:0000259" key="10">
    <source>
        <dbReference type="Pfam" id="PF01431"/>
    </source>
</evidence>
<dbReference type="Gene3D" id="3.40.390.10">
    <property type="entry name" value="Collagenase (Catalytic Domain)"/>
    <property type="match status" value="1"/>
</dbReference>
<dbReference type="InterPro" id="IPR008753">
    <property type="entry name" value="Peptidase_M13_N"/>
</dbReference>
<keyword evidence="5" id="KW-0378">Hydrolase</keyword>
<comment type="similarity">
    <text evidence="2">Belongs to the peptidase M13 family.</text>
</comment>
<dbReference type="GO" id="GO:0004222">
    <property type="term" value="F:metalloendopeptidase activity"/>
    <property type="evidence" value="ECO:0007669"/>
    <property type="project" value="InterPro"/>
</dbReference>
<feature type="domain" description="Peptidase M13 N-terminal" evidence="11">
    <location>
        <begin position="81"/>
        <end position="454"/>
    </location>
</feature>
<dbReference type="InterPro" id="IPR024079">
    <property type="entry name" value="MetalloPept_cat_dom_sf"/>
</dbReference>
<dbReference type="CDD" id="cd08662">
    <property type="entry name" value="M13"/>
    <property type="match status" value="1"/>
</dbReference>
<dbReference type="Proteomes" id="UP000051647">
    <property type="component" value="Unassembled WGS sequence"/>
</dbReference>